<dbReference type="RefSeq" id="WP_331211958.1">
    <property type="nucleotide sequence ID" value="NZ_JAZGQL010000042.1"/>
</dbReference>
<evidence type="ECO:0000256" key="2">
    <source>
        <dbReference type="ARBA" id="ARBA00023163"/>
    </source>
</evidence>
<dbReference type="Gene3D" id="1.10.10.10">
    <property type="entry name" value="Winged helix-like DNA-binding domain superfamily/Winged helix DNA-binding domain"/>
    <property type="match status" value="1"/>
</dbReference>
<dbReference type="InterPro" id="IPR036388">
    <property type="entry name" value="WH-like_DNA-bd_sf"/>
</dbReference>
<sequence>MTQAGAERTAEDGPDLDGAGAGAEDGADEGPGVVAVQVLGRPAIVDADPEKPLRAKAMELLVYLIARGGSASVDAMKEDLVPDATVSKAPNRIHTYVYALRQALRRTGGRATYLSHPRHRYVLNRDALDVDLWRMRDALTAAETTSGEQRVTALRQAVAAYRGPFAEDARYEWAEPHREAIRRQALDAHLALAEALRDQPEEALAVLNTAIEHDPYAEQLYQAAMRRHADLDDTDAIATRLAKLTRRLEELDTEPTDETRELAAALTDDLRRRARRKPGAAA</sequence>
<keyword evidence="1" id="KW-0805">Transcription regulation</keyword>
<dbReference type="Gene3D" id="1.25.40.10">
    <property type="entry name" value="Tetratricopeptide repeat domain"/>
    <property type="match status" value="1"/>
</dbReference>
<evidence type="ECO:0000313" key="6">
    <source>
        <dbReference type="Proteomes" id="UP001339911"/>
    </source>
</evidence>
<dbReference type="InterPro" id="IPR051677">
    <property type="entry name" value="AfsR-DnrI-RedD_regulator"/>
</dbReference>
<feature type="domain" description="Bacterial transcriptional activator" evidence="4">
    <location>
        <begin position="130"/>
        <end position="267"/>
    </location>
</feature>
<gene>
    <name evidence="5" type="ORF">V1634_35260</name>
</gene>
<evidence type="ECO:0000256" key="1">
    <source>
        <dbReference type="ARBA" id="ARBA00023015"/>
    </source>
</evidence>
<feature type="region of interest" description="Disordered" evidence="3">
    <location>
        <begin position="1"/>
        <end position="31"/>
    </location>
</feature>
<dbReference type="PANTHER" id="PTHR35807:SF1">
    <property type="entry name" value="TRANSCRIPTIONAL REGULATOR REDD"/>
    <property type="match status" value="1"/>
</dbReference>
<accession>A0ABU7SQ32</accession>
<evidence type="ECO:0000259" key="4">
    <source>
        <dbReference type="SMART" id="SM01043"/>
    </source>
</evidence>
<dbReference type="Proteomes" id="UP001339911">
    <property type="component" value="Unassembled WGS sequence"/>
</dbReference>
<name>A0ABU7SQ32_9ACTN</name>
<proteinExistence type="predicted"/>
<keyword evidence="6" id="KW-1185">Reference proteome</keyword>
<dbReference type="InterPro" id="IPR016032">
    <property type="entry name" value="Sig_transdc_resp-reg_C-effctor"/>
</dbReference>
<dbReference type="SUPFAM" id="SSF46894">
    <property type="entry name" value="C-terminal effector domain of the bipartite response regulators"/>
    <property type="match status" value="1"/>
</dbReference>
<dbReference type="SUPFAM" id="SSF48452">
    <property type="entry name" value="TPR-like"/>
    <property type="match status" value="1"/>
</dbReference>
<comment type="caution">
    <text evidence="5">The sequence shown here is derived from an EMBL/GenBank/DDBJ whole genome shotgun (WGS) entry which is preliminary data.</text>
</comment>
<evidence type="ECO:0000313" key="5">
    <source>
        <dbReference type="EMBL" id="MEE6312080.1"/>
    </source>
</evidence>
<dbReference type="InterPro" id="IPR011990">
    <property type="entry name" value="TPR-like_helical_dom_sf"/>
</dbReference>
<dbReference type="PANTHER" id="PTHR35807">
    <property type="entry name" value="TRANSCRIPTIONAL REGULATOR REDD-RELATED"/>
    <property type="match status" value="1"/>
</dbReference>
<dbReference type="SMART" id="SM01043">
    <property type="entry name" value="BTAD"/>
    <property type="match status" value="1"/>
</dbReference>
<evidence type="ECO:0000256" key="3">
    <source>
        <dbReference type="SAM" id="MobiDB-lite"/>
    </source>
</evidence>
<dbReference type="EMBL" id="JAZGQL010000042">
    <property type="protein sequence ID" value="MEE6312080.1"/>
    <property type="molecule type" value="Genomic_DNA"/>
</dbReference>
<dbReference type="Pfam" id="PF03704">
    <property type="entry name" value="BTAD"/>
    <property type="match status" value="1"/>
</dbReference>
<dbReference type="InterPro" id="IPR005158">
    <property type="entry name" value="BTAD"/>
</dbReference>
<organism evidence="5 6">
    <name type="scientific">Plantactinospora veratri</name>
    <dbReference type="NCBI Taxonomy" id="1436122"/>
    <lineage>
        <taxon>Bacteria</taxon>
        <taxon>Bacillati</taxon>
        <taxon>Actinomycetota</taxon>
        <taxon>Actinomycetes</taxon>
        <taxon>Micromonosporales</taxon>
        <taxon>Micromonosporaceae</taxon>
        <taxon>Plantactinospora</taxon>
    </lineage>
</organism>
<protein>
    <submittedName>
        <fullName evidence="5">BTAD domain-containing putative transcriptional regulator</fullName>
    </submittedName>
</protein>
<keyword evidence="2" id="KW-0804">Transcription</keyword>
<reference evidence="5 6" key="1">
    <citation type="submission" date="2024-01" db="EMBL/GenBank/DDBJ databases">
        <title>Genome insights into Plantactinospora veratri sp. nov.</title>
        <authorList>
            <person name="Wang L."/>
        </authorList>
    </citation>
    <scope>NUCLEOTIDE SEQUENCE [LARGE SCALE GENOMIC DNA]</scope>
    <source>
        <strain evidence="5 6">NEAU-FHS4</strain>
    </source>
</reference>